<protein>
    <recommendedName>
        <fullName evidence="6">2OGFeDO JBP1/TET oxygenase domain-containing protein</fullName>
    </recommendedName>
</protein>
<keyword evidence="5" id="KW-0408">Iron</keyword>
<evidence type="ECO:0000256" key="4">
    <source>
        <dbReference type="ARBA" id="ARBA00023002"/>
    </source>
</evidence>
<accession>A0A2H3JI31</accession>
<organism evidence="7 8">
    <name type="scientific">Wolfiporia cocos (strain MD-104)</name>
    <name type="common">Brown rot fungus</name>
    <dbReference type="NCBI Taxonomy" id="742152"/>
    <lineage>
        <taxon>Eukaryota</taxon>
        <taxon>Fungi</taxon>
        <taxon>Dikarya</taxon>
        <taxon>Basidiomycota</taxon>
        <taxon>Agaricomycotina</taxon>
        <taxon>Agaricomycetes</taxon>
        <taxon>Polyporales</taxon>
        <taxon>Phaeolaceae</taxon>
        <taxon>Wolfiporia</taxon>
    </lineage>
</organism>
<evidence type="ECO:0000313" key="8">
    <source>
        <dbReference type="Proteomes" id="UP000218811"/>
    </source>
</evidence>
<gene>
    <name evidence="7" type="ORF">WOLCODRAFT_73207</name>
</gene>
<evidence type="ECO:0000256" key="1">
    <source>
        <dbReference type="ARBA" id="ARBA00001954"/>
    </source>
</evidence>
<keyword evidence="8" id="KW-1185">Reference proteome</keyword>
<dbReference type="Pfam" id="PF12851">
    <property type="entry name" value="Tet_JBP"/>
    <property type="match status" value="1"/>
</dbReference>
<dbReference type="Proteomes" id="UP000218811">
    <property type="component" value="Unassembled WGS sequence"/>
</dbReference>
<evidence type="ECO:0000313" key="7">
    <source>
        <dbReference type="EMBL" id="PCH41850.1"/>
    </source>
</evidence>
<dbReference type="AlphaFoldDB" id="A0A2H3JI31"/>
<dbReference type="GO" id="GO:0051213">
    <property type="term" value="F:dioxygenase activity"/>
    <property type="evidence" value="ECO:0007669"/>
    <property type="project" value="UniProtKB-KW"/>
</dbReference>
<keyword evidence="4" id="KW-0560">Oxidoreductase</keyword>
<proteinExistence type="predicted"/>
<reference evidence="7 8" key="1">
    <citation type="journal article" date="2012" name="Science">
        <title>The Paleozoic origin of enzymatic lignin decomposition reconstructed from 31 fungal genomes.</title>
        <authorList>
            <person name="Floudas D."/>
            <person name="Binder M."/>
            <person name="Riley R."/>
            <person name="Barry K."/>
            <person name="Blanchette R.A."/>
            <person name="Henrissat B."/>
            <person name="Martinez A.T."/>
            <person name="Otillar R."/>
            <person name="Spatafora J.W."/>
            <person name="Yadav J.S."/>
            <person name="Aerts A."/>
            <person name="Benoit I."/>
            <person name="Boyd A."/>
            <person name="Carlson A."/>
            <person name="Copeland A."/>
            <person name="Coutinho P.M."/>
            <person name="de Vries R.P."/>
            <person name="Ferreira P."/>
            <person name="Findley K."/>
            <person name="Foster B."/>
            <person name="Gaskell J."/>
            <person name="Glotzer D."/>
            <person name="Gorecki P."/>
            <person name="Heitman J."/>
            <person name="Hesse C."/>
            <person name="Hori C."/>
            <person name="Igarashi K."/>
            <person name="Jurgens J.A."/>
            <person name="Kallen N."/>
            <person name="Kersten P."/>
            <person name="Kohler A."/>
            <person name="Kuees U."/>
            <person name="Kumar T.K.A."/>
            <person name="Kuo A."/>
            <person name="LaButti K."/>
            <person name="Larrondo L.F."/>
            <person name="Lindquist E."/>
            <person name="Ling A."/>
            <person name="Lombard V."/>
            <person name="Lucas S."/>
            <person name="Lundell T."/>
            <person name="Martin R."/>
            <person name="McLaughlin D.J."/>
            <person name="Morgenstern I."/>
            <person name="Morin E."/>
            <person name="Murat C."/>
            <person name="Nagy L.G."/>
            <person name="Nolan M."/>
            <person name="Ohm R.A."/>
            <person name="Patyshakuliyeva A."/>
            <person name="Rokas A."/>
            <person name="Ruiz-Duenas F.J."/>
            <person name="Sabat G."/>
            <person name="Salamov A."/>
            <person name="Samejima M."/>
            <person name="Schmutz J."/>
            <person name="Slot J.C."/>
            <person name="St John F."/>
            <person name="Stenlid J."/>
            <person name="Sun H."/>
            <person name="Sun S."/>
            <person name="Syed K."/>
            <person name="Tsang A."/>
            <person name="Wiebenga A."/>
            <person name="Young D."/>
            <person name="Pisabarro A."/>
            <person name="Eastwood D.C."/>
            <person name="Martin F."/>
            <person name="Cullen D."/>
            <person name="Grigoriev I.V."/>
            <person name="Hibbett D.S."/>
        </authorList>
    </citation>
    <scope>NUCLEOTIDE SEQUENCE [LARGE SCALE GENOMIC DNA]</scope>
    <source>
        <strain evidence="7 8">MD-104</strain>
    </source>
</reference>
<sequence>MLGSRPSGTNDMLELQLERKWGPVQQGPPLEISRPSIIMDEHKKILAWCLPFVLSERHQVCVHLKFKKTPNDSAEEPSRSTSWRTDRWYFREWSQLKLNSGVVNLSPGWHHQGHEGLDDPIYISTSLRDKNKQAGNEWLRDIQESSAILSGMMANSCDTVMHPDLYAVGQECMRRLAQNEELTDTLQWWASIFNGAQIISNRVTPAHRDSKSCMQWYDLLASIGSYHNASLDLHGANISIKDGPGTMIALCGTAVQHSLMKYEGDRLCYAYFRRDSVHASMHVEAAGWCKTDHVEALLLQGL</sequence>
<comment type="cofactor">
    <cofactor evidence="1">
        <name>Fe(2+)</name>
        <dbReference type="ChEBI" id="CHEBI:29033"/>
    </cofactor>
</comment>
<dbReference type="STRING" id="742152.A0A2H3JI31"/>
<name>A0A2H3JI31_WOLCO</name>
<evidence type="ECO:0000256" key="3">
    <source>
        <dbReference type="ARBA" id="ARBA00022964"/>
    </source>
</evidence>
<dbReference type="InterPro" id="IPR024779">
    <property type="entry name" value="2OGFeDO_JBP1/TET_oxygenase_dom"/>
</dbReference>
<evidence type="ECO:0000256" key="5">
    <source>
        <dbReference type="ARBA" id="ARBA00023004"/>
    </source>
</evidence>
<evidence type="ECO:0000259" key="6">
    <source>
        <dbReference type="Pfam" id="PF12851"/>
    </source>
</evidence>
<dbReference type="OMA" id="GMMANSC"/>
<feature type="domain" description="2OGFeDO JBP1/TET oxygenase" evidence="6">
    <location>
        <begin position="124"/>
        <end position="274"/>
    </location>
</feature>
<dbReference type="EMBL" id="KB468124">
    <property type="protein sequence ID" value="PCH41850.1"/>
    <property type="molecule type" value="Genomic_DNA"/>
</dbReference>
<keyword evidence="2" id="KW-0479">Metal-binding</keyword>
<keyword evidence="3" id="KW-0223">Dioxygenase</keyword>
<evidence type="ECO:0000256" key="2">
    <source>
        <dbReference type="ARBA" id="ARBA00022723"/>
    </source>
</evidence>
<dbReference type="Gene3D" id="3.60.130.30">
    <property type="match status" value="1"/>
</dbReference>
<dbReference type="OrthoDB" id="3216531at2759"/>
<dbReference type="GO" id="GO:0046872">
    <property type="term" value="F:metal ion binding"/>
    <property type="evidence" value="ECO:0007669"/>
    <property type="project" value="UniProtKB-KW"/>
</dbReference>